<dbReference type="EMBL" id="CP046391">
    <property type="protein sequence ID" value="QJC27928.1"/>
    <property type="molecule type" value="Genomic_DNA"/>
</dbReference>
<dbReference type="InterPro" id="IPR036551">
    <property type="entry name" value="Flavin_trans-like"/>
</dbReference>
<dbReference type="Proteomes" id="UP000500930">
    <property type="component" value="Chromosome"/>
</dbReference>
<keyword evidence="1" id="KW-1133">Transmembrane helix</keyword>
<organism evidence="3 4">
    <name type="scientific">Anaplasma platys</name>
    <dbReference type="NCBI Taxonomy" id="949"/>
    <lineage>
        <taxon>Bacteria</taxon>
        <taxon>Pseudomonadati</taxon>
        <taxon>Pseudomonadota</taxon>
        <taxon>Alphaproteobacteria</taxon>
        <taxon>Rickettsiales</taxon>
        <taxon>Anaplasmataceae</taxon>
        <taxon>Anaplasma</taxon>
    </lineage>
</organism>
<dbReference type="GO" id="GO:0004633">
    <property type="term" value="F:phosphopantothenoylcysteine decarboxylase activity"/>
    <property type="evidence" value="ECO:0007669"/>
    <property type="project" value="TreeGrafter"/>
</dbReference>
<name>A0A858PZF7_9RICK</name>
<dbReference type="GO" id="GO:0071513">
    <property type="term" value="C:phosphopantothenoylcysteine decarboxylase complex"/>
    <property type="evidence" value="ECO:0007669"/>
    <property type="project" value="TreeGrafter"/>
</dbReference>
<evidence type="ECO:0000313" key="3">
    <source>
        <dbReference type="EMBL" id="QJC27928.1"/>
    </source>
</evidence>
<gene>
    <name evidence="3" type="primary">coaBC</name>
    <name evidence="3" type="ORF">ANPL_04425</name>
</gene>
<dbReference type="GO" id="GO:0010181">
    <property type="term" value="F:FMN binding"/>
    <property type="evidence" value="ECO:0007669"/>
    <property type="project" value="TreeGrafter"/>
</dbReference>
<keyword evidence="4" id="KW-1185">Reference proteome</keyword>
<dbReference type="RefSeq" id="WP_169193671.1">
    <property type="nucleotide sequence ID" value="NZ_CP046391.1"/>
</dbReference>
<dbReference type="SUPFAM" id="SSF52507">
    <property type="entry name" value="Homo-oligomeric flavin-containing Cys decarboxylases, HFCD"/>
    <property type="match status" value="1"/>
</dbReference>
<keyword evidence="1" id="KW-0812">Transmembrane</keyword>
<dbReference type="InterPro" id="IPR003382">
    <property type="entry name" value="Flavoprotein"/>
</dbReference>
<accession>A0A858PZF7</accession>
<evidence type="ECO:0000256" key="1">
    <source>
        <dbReference type="SAM" id="Phobius"/>
    </source>
</evidence>
<feature type="transmembrane region" description="Helical" evidence="1">
    <location>
        <begin position="104"/>
        <end position="124"/>
    </location>
</feature>
<proteinExistence type="predicted"/>
<sequence length="177" mass="19175">MDILLIITGSVAAYKSLEVIRELKRRKYNLHCVLSTCGEKFLTPLIVSSLSGTAAYTEHDAWTPDGSMKHIDLARKANLILVAPATANIMAKTANGICDNLPTMIIMAAAVPVVMAPAMNVVMWQSPAMRRNLRTLQGDNVLIIEPESGILACGEEGPGKMADPTKIVEFVDAQLRQ</sequence>
<dbReference type="PANTHER" id="PTHR14359">
    <property type="entry name" value="HOMO-OLIGOMERIC FLAVIN CONTAINING CYS DECARBOXYLASE FAMILY"/>
    <property type="match status" value="1"/>
</dbReference>
<evidence type="ECO:0000259" key="2">
    <source>
        <dbReference type="Pfam" id="PF02441"/>
    </source>
</evidence>
<dbReference type="AlphaFoldDB" id="A0A858PZF7"/>
<feature type="domain" description="Flavoprotein" evidence="2">
    <location>
        <begin position="1"/>
        <end position="174"/>
    </location>
</feature>
<dbReference type="Pfam" id="PF02441">
    <property type="entry name" value="Flavoprotein"/>
    <property type="match status" value="1"/>
</dbReference>
<dbReference type="KEGG" id="aplt:ANPL_04425"/>
<protein>
    <submittedName>
        <fullName evidence="3">Coenzyme A biosynthesis bifunctional protein CoaBC</fullName>
    </submittedName>
</protein>
<dbReference type="GO" id="GO:0015937">
    <property type="term" value="P:coenzyme A biosynthetic process"/>
    <property type="evidence" value="ECO:0007669"/>
    <property type="project" value="TreeGrafter"/>
</dbReference>
<reference evidence="3 4" key="1">
    <citation type="journal article" date="2020" name="Pathogens">
        <title>First Whole Genome Sequence of Anaplasma platys, an Obligate Intracellular Rickettsial Pathogen of Dogs.</title>
        <authorList>
            <person name="Llanes A."/>
            <person name="Rajeev S."/>
        </authorList>
    </citation>
    <scope>NUCLEOTIDE SEQUENCE [LARGE SCALE GENOMIC DNA]</scope>
    <source>
        <strain evidence="3 4">S3</strain>
    </source>
</reference>
<dbReference type="Gene3D" id="3.40.50.1950">
    <property type="entry name" value="Flavin prenyltransferase-like"/>
    <property type="match status" value="1"/>
</dbReference>
<dbReference type="PANTHER" id="PTHR14359:SF6">
    <property type="entry name" value="PHOSPHOPANTOTHENOYLCYSTEINE DECARBOXYLASE"/>
    <property type="match status" value="1"/>
</dbReference>
<evidence type="ECO:0000313" key="4">
    <source>
        <dbReference type="Proteomes" id="UP000500930"/>
    </source>
</evidence>
<keyword evidence="1" id="KW-0472">Membrane</keyword>